<protein>
    <submittedName>
        <fullName evidence="7">ABC transporter permease</fullName>
    </submittedName>
</protein>
<dbReference type="Gene3D" id="1.10.3720.10">
    <property type="entry name" value="MetI-like"/>
    <property type="match status" value="1"/>
</dbReference>
<dbReference type="GO" id="GO:0055085">
    <property type="term" value="P:transmembrane transport"/>
    <property type="evidence" value="ECO:0007669"/>
    <property type="project" value="InterPro"/>
</dbReference>
<organism evidence="7">
    <name type="scientific">Fervidicoccus fontis</name>
    <dbReference type="NCBI Taxonomy" id="683846"/>
    <lineage>
        <taxon>Archaea</taxon>
        <taxon>Thermoproteota</taxon>
        <taxon>Thermoprotei</taxon>
        <taxon>Fervidicoccales</taxon>
        <taxon>Fervidicoccaceae</taxon>
        <taxon>Fervidicoccus</taxon>
    </lineage>
</organism>
<feature type="domain" description="ABC transmembrane type-1" evidence="6">
    <location>
        <begin position="286"/>
        <end position="477"/>
    </location>
</feature>
<feature type="transmembrane region" description="Helical" evidence="5">
    <location>
        <begin position="328"/>
        <end position="346"/>
    </location>
</feature>
<feature type="transmembrane region" description="Helical" evidence="5">
    <location>
        <begin position="394"/>
        <end position="419"/>
    </location>
</feature>
<dbReference type="CDD" id="cd06261">
    <property type="entry name" value="TM_PBP2"/>
    <property type="match status" value="1"/>
</dbReference>
<evidence type="ECO:0000256" key="1">
    <source>
        <dbReference type="ARBA" id="ARBA00004141"/>
    </source>
</evidence>
<dbReference type="GO" id="GO:0005886">
    <property type="term" value="C:plasma membrane"/>
    <property type="evidence" value="ECO:0007669"/>
    <property type="project" value="UniProtKB-SubCell"/>
</dbReference>
<evidence type="ECO:0000256" key="3">
    <source>
        <dbReference type="ARBA" id="ARBA00022989"/>
    </source>
</evidence>
<dbReference type="PANTHER" id="PTHR43839:SF1">
    <property type="entry name" value="OPPC IN A BINDING PROTEIN-DEPENDENT TRANSPORT SYSTEM"/>
    <property type="match status" value="1"/>
</dbReference>
<evidence type="ECO:0000313" key="7">
    <source>
        <dbReference type="EMBL" id="HGZ60120.1"/>
    </source>
</evidence>
<feature type="transmembrane region" description="Helical" evidence="5">
    <location>
        <begin position="288"/>
        <end position="316"/>
    </location>
</feature>
<proteinExistence type="inferred from homology"/>
<evidence type="ECO:0000256" key="2">
    <source>
        <dbReference type="ARBA" id="ARBA00022692"/>
    </source>
</evidence>
<gene>
    <name evidence="7" type="ORF">ENW83_02795</name>
</gene>
<dbReference type="EMBL" id="DTLS01000078">
    <property type="protein sequence ID" value="HGZ60120.1"/>
    <property type="molecule type" value="Genomic_DNA"/>
</dbReference>
<comment type="caution">
    <text evidence="7">The sequence shown here is derived from an EMBL/GenBank/DDBJ whole genome shotgun (WGS) entry which is preliminary data.</text>
</comment>
<name>A0A7J3SKG7_9CREN</name>
<dbReference type="SUPFAM" id="SSF161098">
    <property type="entry name" value="MetI-like"/>
    <property type="match status" value="1"/>
</dbReference>
<dbReference type="Pfam" id="PF00528">
    <property type="entry name" value="BPD_transp_1"/>
    <property type="match status" value="1"/>
</dbReference>
<keyword evidence="5" id="KW-0813">Transport</keyword>
<evidence type="ECO:0000256" key="5">
    <source>
        <dbReference type="RuleBase" id="RU363032"/>
    </source>
</evidence>
<keyword evidence="3 5" id="KW-1133">Transmembrane helix</keyword>
<keyword evidence="4 5" id="KW-0472">Membrane</keyword>
<feature type="transmembrane region" description="Helical" evidence="5">
    <location>
        <begin position="464"/>
        <end position="484"/>
    </location>
</feature>
<keyword evidence="2 5" id="KW-0812">Transmembrane</keyword>
<dbReference type="InterPro" id="IPR000515">
    <property type="entry name" value="MetI-like"/>
</dbReference>
<feature type="transmembrane region" description="Helical" evidence="5">
    <location>
        <begin position="21"/>
        <end position="43"/>
    </location>
</feature>
<sequence>MSKRRGSSGFRRFFSDLRRTKVGIVGLSLLILFLGLAIFFPLIGNMNDIKNWNNLQYWRDNPKAAPPCWAVGNTFKSISVTGGENTSNLIERNGELDGFKYISYSFLYNVETQPPIDVIARFNISYSKPTYVYITMERPDGKYISLTGNPESGERTSVLDLFGVDPNSYSGDIRIQLASYLNNMITIRNYIVPWLQSNNVTLQPQDVFRLTNVAFSTLHQELTPNIINAKNVTYLSGKYNVTFVFYSSDKNLSVALEKAIALGGCYGIVGTDNMGRDLWMGLMYGIRWALIIGFSVSIMSVLIGGIYGVVGGYFGGKTDEIMLRTAQVFYSIPVLPILILLAVIFRPSIWNVISMLIIFGWPSTALVTRSMALQIKEETYVEAAKAIGSSSSRILFRYILPQVLPYLFASIALSVPGAILTEASLSFLGLGDPSIVTWGRILNEAEVAGATINGYWWWVLPPGLMITIVGMTFILIGQALDLILNPKLRR</sequence>
<dbReference type="PROSITE" id="PS50928">
    <property type="entry name" value="ABC_TM1"/>
    <property type="match status" value="1"/>
</dbReference>
<comment type="subcellular location">
    <subcellularLocation>
        <location evidence="5">Cell membrane</location>
        <topology evidence="5">Multi-pass membrane protein</topology>
    </subcellularLocation>
    <subcellularLocation>
        <location evidence="1">Membrane</location>
        <topology evidence="1">Multi-pass membrane protein</topology>
    </subcellularLocation>
</comment>
<comment type="similarity">
    <text evidence="5">Belongs to the binding-protein-dependent transport system permease family.</text>
</comment>
<dbReference type="AlphaFoldDB" id="A0A7J3SKG7"/>
<evidence type="ECO:0000256" key="4">
    <source>
        <dbReference type="ARBA" id="ARBA00023136"/>
    </source>
</evidence>
<feature type="transmembrane region" description="Helical" evidence="5">
    <location>
        <begin position="352"/>
        <end position="373"/>
    </location>
</feature>
<accession>A0A7J3SKG7</accession>
<reference evidence="7" key="1">
    <citation type="journal article" date="2020" name="mSystems">
        <title>Genome- and Community-Level Interaction Insights into Carbon Utilization and Element Cycling Functions of Hydrothermarchaeota in Hydrothermal Sediment.</title>
        <authorList>
            <person name="Zhou Z."/>
            <person name="Liu Y."/>
            <person name="Xu W."/>
            <person name="Pan J."/>
            <person name="Luo Z.H."/>
            <person name="Li M."/>
        </authorList>
    </citation>
    <scope>NUCLEOTIDE SEQUENCE [LARGE SCALE GENOMIC DNA]</scope>
    <source>
        <strain evidence="7">SpSt-885</strain>
    </source>
</reference>
<dbReference type="PANTHER" id="PTHR43839">
    <property type="entry name" value="OPPC IN A BINDING PROTEIN-DEPENDENT TRANSPORT SYSTEM"/>
    <property type="match status" value="1"/>
</dbReference>
<evidence type="ECO:0000259" key="6">
    <source>
        <dbReference type="PROSITE" id="PS50928"/>
    </source>
</evidence>
<dbReference type="InterPro" id="IPR035906">
    <property type="entry name" value="MetI-like_sf"/>
</dbReference>